<gene>
    <name evidence="1" type="ORF">STAS_03855</name>
</gene>
<reference evidence="2" key="1">
    <citation type="journal article" date="2019" name="Curr. Biol.">
        <title>Genome Sequence of Striga asiatica Provides Insight into the Evolution of Plant Parasitism.</title>
        <authorList>
            <person name="Yoshida S."/>
            <person name="Kim S."/>
            <person name="Wafula E.K."/>
            <person name="Tanskanen J."/>
            <person name="Kim Y.M."/>
            <person name="Honaas L."/>
            <person name="Yang Z."/>
            <person name="Spallek T."/>
            <person name="Conn C.E."/>
            <person name="Ichihashi Y."/>
            <person name="Cheong K."/>
            <person name="Cui S."/>
            <person name="Der J.P."/>
            <person name="Gundlach H."/>
            <person name="Jiao Y."/>
            <person name="Hori C."/>
            <person name="Ishida J.K."/>
            <person name="Kasahara H."/>
            <person name="Kiba T."/>
            <person name="Kim M.S."/>
            <person name="Koo N."/>
            <person name="Laohavisit A."/>
            <person name="Lee Y.H."/>
            <person name="Lumba S."/>
            <person name="McCourt P."/>
            <person name="Mortimer J.C."/>
            <person name="Mutuku J.M."/>
            <person name="Nomura T."/>
            <person name="Sasaki-Sekimoto Y."/>
            <person name="Seto Y."/>
            <person name="Wang Y."/>
            <person name="Wakatake T."/>
            <person name="Sakakibara H."/>
            <person name="Demura T."/>
            <person name="Yamaguchi S."/>
            <person name="Yoneyama K."/>
            <person name="Manabe R.I."/>
            <person name="Nelson D.C."/>
            <person name="Schulman A.H."/>
            <person name="Timko M.P."/>
            <person name="dePamphilis C.W."/>
            <person name="Choi D."/>
            <person name="Shirasu K."/>
        </authorList>
    </citation>
    <scope>NUCLEOTIDE SEQUENCE [LARGE SCALE GENOMIC DNA]</scope>
    <source>
        <strain evidence="2">cv. UVA1</strain>
    </source>
</reference>
<comment type="caution">
    <text evidence="1">The sequence shown here is derived from an EMBL/GenBank/DDBJ whole genome shotgun (WGS) entry which is preliminary data.</text>
</comment>
<proteinExistence type="predicted"/>
<evidence type="ECO:0000313" key="1">
    <source>
        <dbReference type="EMBL" id="GER28084.1"/>
    </source>
</evidence>
<accession>A0A5A7P689</accession>
<evidence type="ECO:0000313" key="2">
    <source>
        <dbReference type="Proteomes" id="UP000325081"/>
    </source>
</evidence>
<keyword evidence="2" id="KW-1185">Reference proteome</keyword>
<dbReference type="AlphaFoldDB" id="A0A5A7P689"/>
<name>A0A5A7P689_STRAF</name>
<sequence>MLQAPQRRHIERHIIPITNFNTRAILPARNPFQLKPLNPLQTISTTGTINTPSPVIRLHNHSIARFSWAHNTRTTRKLRNTISHVQPITTPLWPETKHIAYLAPPDGFLRGPSIFDISCNYIFISRKNGPIFFQPIAQVPVLKLLLCDH</sequence>
<protein>
    <submittedName>
        <fullName evidence="1">LPS-assembly protein LptD</fullName>
    </submittedName>
</protein>
<organism evidence="1 2">
    <name type="scientific">Striga asiatica</name>
    <name type="common">Asiatic witchweed</name>
    <name type="synonym">Buchnera asiatica</name>
    <dbReference type="NCBI Taxonomy" id="4170"/>
    <lineage>
        <taxon>Eukaryota</taxon>
        <taxon>Viridiplantae</taxon>
        <taxon>Streptophyta</taxon>
        <taxon>Embryophyta</taxon>
        <taxon>Tracheophyta</taxon>
        <taxon>Spermatophyta</taxon>
        <taxon>Magnoliopsida</taxon>
        <taxon>eudicotyledons</taxon>
        <taxon>Gunneridae</taxon>
        <taxon>Pentapetalae</taxon>
        <taxon>asterids</taxon>
        <taxon>lamiids</taxon>
        <taxon>Lamiales</taxon>
        <taxon>Orobanchaceae</taxon>
        <taxon>Buchnereae</taxon>
        <taxon>Striga</taxon>
    </lineage>
</organism>
<dbReference type="EMBL" id="BKCP01002225">
    <property type="protein sequence ID" value="GER28084.1"/>
    <property type="molecule type" value="Genomic_DNA"/>
</dbReference>
<dbReference type="Proteomes" id="UP000325081">
    <property type="component" value="Unassembled WGS sequence"/>
</dbReference>